<dbReference type="InterPro" id="IPR000944">
    <property type="entry name" value="Tscrpt_reg_Rrf2"/>
</dbReference>
<dbReference type="PANTHER" id="PTHR33221">
    <property type="entry name" value="WINGED HELIX-TURN-HELIX TRANSCRIPTIONAL REGULATOR, RRF2 FAMILY"/>
    <property type="match status" value="1"/>
</dbReference>
<keyword evidence="6" id="KW-1185">Reference proteome</keyword>
<dbReference type="GO" id="GO:0005829">
    <property type="term" value="C:cytosol"/>
    <property type="evidence" value="ECO:0007669"/>
    <property type="project" value="TreeGrafter"/>
</dbReference>
<organism evidence="3 4">
    <name type="scientific">Staphylococcus pseudintermedius</name>
    <dbReference type="NCBI Taxonomy" id="283734"/>
    <lineage>
        <taxon>Bacteria</taxon>
        <taxon>Bacillati</taxon>
        <taxon>Bacillota</taxon>
        <taxon>Bacilli</taxon>
        <taxon>Bacillales</taxon>
        <taxon>Staphylococcaceae</taxon>
        <taxon>Staphylococcus</taxon>
        <taxon>Staphylococcus intermedius group</taxon>
    </lineage>
</organism>
<dbReference type="Proteomes" id="UP000246800">
    <property type="component" value="Unassembled WGS sequence"/>
</dbReference>
<dbReference type="Proteomes" id="UP000246351">
    <property type="component" value="Unassembled WGS sequence"/>
</dbReference>
<evidence type="ECO:0000313" key="2">
    <source>
        <dbReference type="EMBL" id="PWZ77270.1"/>
    </source>
</evidence>
<comment type="caution">
    <text evidence="3">The sequence shown here is derived from an EMBL/GenBank/DDBJ whole genome shotgun (WGS) entry which is preliminary data.</text>
</comment>
<dbReference type="PANTHER" id="PTHR33221:SF15">
    <property type="entry name" value="HTH-TYPE TRANSCRIPTIONAL REGULATOR YWGB-RELATED"/>
    <property type="match status" value="1"/>
</dbReference>
<gene>
    <name evidence="2" type="ORF">DD902_00030</name>
    <name evidence="3" type="ORF">DD924_05485</name>
    <name evidence="1" type="ORF">EGV54_08250</name>
</gene>
<dbReference type="eggNOG" id="COG1959">
    <property type="taxonomic scope" value="Bacteria"/>
</dbReference>
<proteinExistence type="predicted"/>
<dbReference type="InterPro" id="IPR036388">
    <property type="entry name" value="WH-like_DNA-bd_sf"/>
</dbReference>
<dbReference type="PROSITE" id="PS51197">
    <property type="entry name" value="HTH_RRF2_2"/>
    <property type="match status" value="1"/>
</dbReference>
<dbReference type="Pfam" id="PF02082">
    <property type="entry name" value="Rrf2"/>
    <property type="match status" value="1"/>
</dbReference>
<dbReference type="Gene3D" id="1.10.10.10">
    <property type="entry name" value="Winged helix-like DNA-binding domain superfamily/Winged helix DNA-binding domain"/>
    <property type="match status" value="1"/>
</dbReference>
<dbReference type="OMA" id="QANQHTA"/>
<sequence>MNLEFNIAVHVLTFLNQHKGEVFNSQALAENVCVNPVQLRRVMSKLQQKGDVKVVRGQKGGYLATEDGLAIKLEPLFRLFNRPENHGRLFTGNPSMHCKISQKIEQVMYGHYLIEQEIIANYYQGQTIGDILNQIREVEA</sequence>
<dbReference type="EMBL" id="QEIV01000448">
    <property type="protein sequence ID" value="PWZ98916.1"/>
    <property type="molecule type" value="Genomic_DNA"/>
</dbReference>
<protein>
    <submittedName>
        <fullName evidence="3">Transcriptional regulator</fullName>
    </submittedName>
</protein>
<dbReference type="EMBL" id="QEIT01000004">
    <property type="protein sequence ID" value="PWZ77270.1"/>
    <property type="molecule type" value="Genomic_DNA"/>
</dbReference>
<dbReference type="GeneID" id="93823961"/>
<dbReference type="EMBL" id="AAXKXX010000011">
    <property type="protein sequence ID" value="EGQ4385082.1"/>
    <property type="molecule type" value="Genomic_DNA"/>
</dbReference>
<evidence type="ECO:0000313" key="6">
    <source>
        <dbReference type="Proteomes" id="UP000600220"/>
    </source>
</evidence>
<dbReference type="NCBIfam" id="NF041852">
    <property type="entry name" value="trans_reg_HypR"/>
    <property type="match status" value="1"/>
</dbReference>
<dbReference type="STRING" id="937773.SPSINT_2311"/>
<dbReference type="GO" id="GO:0003700">
    <property type="term" value="F:DNA-binding transcription factor activity"/>
    <property type="evidence" value="ECO:0007669"/>
    <property type="project" value="TreeGrafter"/>
</dbReference>
<evidence type="ECO:0000313" key="3">
    <source>
        <dbReference type="EMBL" id="PWZ98916.1"/>
    </source>
</evidence>
<evidence type="ECO:0000313" key="5">
    <source>
        <dbReference type="Proteomes" id="UP000246800"/>
    </source>
</evidence>
<dbReference type="AlphaFoldDB" id="A0A161W8J1"/>
<dbReference type="Proteomes" id="UP000600220">
    <property type="component" value="Unassembled WGS sequence"/>
</dbReference>
<dbReference type="RefSeq" id="WP_014612808.1">
    <property type="nucleotide sequence ID" value="NZ_AP019372.1"/>
</dbReference>
<dbReference type="SUPFAM" id="SSF46785">
    <property type="entry name" value="Winged helix' DNA-binding domain"/>
    <property type="match status" value="1"/>
</dbReference>
<reference evidence="1 6" key="2">
    <citation type="submission" date="2018-11" db="EMBL/GenBank/DDBJ databases">
        <authorList>
            <consortium name="Veterinary Laboratory Investigation and Response Network"/>
        </authorList>
    </citation>
    <scope>NUCLEOTIDE SEQUENCE [LARGE SCALE GENOMIC DNA]</scope>
    <source>
        <strain evidence="1 6">SPSE-18-VL-LA-PA-Ryan-0021</strain>
    </source>
</reference>
<reference evidence="4 5" key="1">
    <citation type="journal article" date="2018" name="Vet. Microbiol.">
        <title>Clonal diversity and geographic distribution of methicillin-resistant Staphylococcus pseudintermedius from Australian animals: Discovery of novel sequence types.</title>
        <authorList>
            <person name="Worthing K.A."/>
            <person name="Abraham S."/>
            <person name="Coombs G.W."/>
            <person name="Pang S."/>
            <person name="Saputra S."/>
            <person name="Jordan D."/>
            <person name="Trott D.J."/>
            <person name="Norris J.M."/>
        </authorList>
    </citation>
    <scope>NUCLEOTIDE SEQUENCE [LARGE SCALE GENOMIC DNA]</scope>
    <source>
        <strain evidence="2 5">ST525 1</strain>
        <strain evidence="3 4">ST71 3</strain>
    </source>
</reference>
<accession>A0A161W8J1</accession>
<dbReference type="InterPro" id="IPR036390">
    <property type="entry name" value="WH_DNA-bd_sf"/>
</dbReference>
<evidence type="ECO:0000313" key="4">
    <source>
        <dbReference type="Proteomes" id="UP000246351"/>
    </source>
</evidence>
<evidence type="ECO:0000313" key="1">
    <source>
        <dbReference type="EMBL" id="EGQ4385082.1"/>
    </source>
</evidence>
<name>A0A161W8J1_STAPS</name>